<evidence type="ECO:0000313" key="4">
    <source>
        <dbReference type="EMBL" id="EME36263.1"/>
    </source>
</evidence>
<dbReference type="InterPro" id="IPR050902">
    <property type="entry name" value="ABC_Transporter_SBP"/>
</dbReference>
<gene>
    <name evidence="4" type="ORF">C884_00742</name>
</gene>
<accession>M2XTX5</accession>
<proteinExistence type="inferred from homology"/>
<dbReference type="SUPFAM" id="SSF53807">
    <property type="entry name" value="Helical backbone' metal receptor"/>
    <property type="match status" value="1"/>
</dbReference>
<keyword evidence="2" id="KW-0732">Signal</keyword>
<dbReference type="STRING" id="71999.KPaMU14_05100"/>
<protein>
    <recommendedName>
        <fullName evidence="3">Fe/B12 periplasmic-binding domain-containing protein</fullName>
    </recommendedName>
</protein>
<dbReference type="Proteomes" id="UP000009877">
    <property type="component" value="Unassembled WGS sequence"/>
</dbReference>
<keyword evidence="5" id="KW-1185">Reference proteome</keyword>
<dbReference type="PANTHER" id="PTHR30535:SF7">
    <property type="entry name" value="IRON(III) DICITRATE-BINDING PROTEIN"/>
    <property type="match status" value="1"/>
</dbReference>
<dbReference type="PROSITE" id="PS50983">
    <property type="entry name" value="FE_B12_PBP"/>
    <property type="match status" value="1"/>
</dbReference>
<dbReference type="Pfam" id="PF01497">
    <property type="entry name" value="Peripla_BP_2"/>
    <property type="match status" value="1"/>
</dbReference>
<organism evidence="4 5">
    <name type="scientific">Kocuria palustris PEL</name>
    <dbReference type="NCBI Taxonomy" id="1236550"/>
    <lineage>
        <taxon>Bacteria</taxon>
        <taxon>Bacillati</taxon>
        <taxon>Actinomycetota</taxon>
        <taxon>Actinomycetes</taxon>
        <taxon>Micrococcales</taxon>
        <taxon>Micrococcaceae</taxon>
        <taxon>Kocuria</taxon>
    </lineage>
</organism>
<dbReference type="Gene3D" id="3.40.50.1980">
    <property type="entry name" value="Nitrogenase molybdenum iron protein domain"/>
    <property type="match status" value="2"/>
</dbReference>
<dbReference type="AlphaFoldDB" id="M2XTX5"/>
<dbReference type="EMBL" id="ANHZ02000017">
    <property type="protein sequence ID" value="EME36263.1"/>
    <property type="molecule type" value="Genomic_DNA"/>
</dbReference>
<dbReference type="InterPro" id="IPR002491">
    <property type="entry name" value="ABC_transptr_periplasmic_BD"/>
</dbReference>
<evidence type="ECO:0000313" key="5">
    <source>
        <dbReference type="Proteomes" id="UP000009877"/>
    </source>
</evidence>
<dbReference type="RefSeq" id="WP_006215167.1">
    <property type="nucleotide sequence ID" value="NZ_ANHZ02000017.1"/>
</dbReference>
<comment type="similarity">
    <text evidence="1">Belongs to the bacterial solute-binding protein 8 family.</text>
</comment>
<reference evidence="4 5" key="1">
    <citation type="journal article" date="2014" name="Genome Announc.">
        <title>Draft Genome Sequence of Kocuria palustris PEL.</title>
        <authorList>
            <person name="Sharma G."/>
            <person name="Khatri I."/>
            <person name="Subramanian S."/>
        </authorList>
    </citation>
    <scope>NUCLEOTIDE SEQUENCE [LARGE SCALE GENOMIC DNA]</scope>
    <source>
        <strain evidence="4 5">PEL</strain>
    </source>
</reference>
<feature type="signal peptide" evidence="2">
    <location>
        <begin position="1"/>
        <end position="22"/>
    </location>
</feature>
<feature type="domain" description="Fe/B12 periplasmic-binding" evidence="3">
    <location>
        <begin position="62"/>
        <end position="338"/>
    </location>
</feature>
<comment type="caution">
    <text evidence="4">The sequence shown here is derived from an EMBL/GenBank/DDBJ whole genome shotgun (WGS) entry which is preliminary data.</text>
</comment>
<evidence type="ECO:0000256" key="1">
    <source>
        <dbReference type="ARBA" id="ARBA00008814"/>
    </source>
</evidence>
<dbReference type="PROSITE" id="PS51257">
    <property type="entry name" value="PROKAR_LIPOPROTEIN"/>
    <property type="match status" value="1"/>
</dbReference>
<feature type="chain" id="PRO_5038805576" description="Fe/B12 periplasmic-binding domain-containing protein" evidence="2">
    <location>
        <begin position="23"/>
        <end position="338"/>
    </location>
</feature>
<evidence type="ECO:0000259" key="3">
    <source>
        <dbReference type="PROSITE" id="PS50983"/>
    </source>
</evidence>
<dbReference type="PANTHER" id="PTHR30535">
    <property type="entry name" value="VITAMIN B12-BINDING PROTEIN"/>
    <property type="match status" value="1"/>
</dbReference>
<evidence type="ECO:0000256" key="2">
    <source>
        <dbReference type="SAM" id="SignalP"/>
    </source>
</evidence>
<sequence>MHSSSRSRARVLSAAAVLPAAALLLGSCSQDQDSESDGGGGHYPVTVNSCGEDVTFEQEPERIVLLKSASVPGLHELGVLDRVEAKAGAYPLESYDETTREEVEAIPSLGGDVDSSGHLSVSQEAVMAQEPDVVMGQAENLDASALSSVGIPLLEEPALCPGGIEDPGFDDVYDQLRLYGKVFDREDEAEENIGELEDRVAAVEEQVDGSASDQEEPLTAAVLYPTVGGGTTYAYGAHSMAAPQLEAAGLENVFADLDERVAEVTPEELAGRDPDVLIVLYSEGDPQAVEDSISDIPGTDGISAVVEDRILAMPMNMTEPATPQAVDGLERIVEEFQQ</sequence>
<name>M2XTX5_9MICC</name>